<dbReference type="AlphaFoldDB" id="A0A937CV82"/>
<gene>
    <name evidence="1" type="ORF">JJ685_23655</name>
</gene>
<dbReference type="RefSeq" id="WP_201676821.1">
    <property type="nucleotide sequence ID" value="NZ_JAEQNE010000007.1"/>
</dbReference>
<proteinExistence type="predicted"/>
<dbReference type="Proteomes" id="UP000599109">
    <property type="component" value="Unassembled WGS sequence"/>
</dbReference>
<evidence type="ECO:0000313" key="2">
    <source>
        <dbReference type="Proteomes" id="UP000599109"/>
    </source>
</evidence>
<dbReference type="EMBL" id="JAEQNE010000007">
    <property type="protein sequence ID" value="MBL0394156.1"/>
    <property type="molecule type" value="Genomic_DNA"/>
</dbReference>
<sequence>MESSADFSPCRRYRYALRRIWAPGKPSAMFVGLNPSTADEVDDDNTVTRCIGFAGPGACRTFSPGETPIHVP</sequence>
<dbReference type="InterPro" id="IPR012441">
    <property type="entry name" value="DUF1643"/>
</dbReference>
<accession>A0A937CV82</accession>
<organism evidence="1 2">
    <name type="scientific">Ramlibacter monticola</name>
    <dbReference type="NCBI Taxonomy" id="1926872"/>
    <lineage>
        <taxon>Bacteria</taxon>
        <taxon>Pseudomonadati</taxon>
        <taxon>Pseudomonadota</taxon>
        <taxon>Betaproteobacteria</taxon>
        <taxon>Burkholderiales</taxon>
        <taxon>Comamonadaceae</taxon>
        <taxon>Ramlibacter</taxon>
    </lineage>
</organism>
<dbReference type="Pfam" id="PF07799">
    <property type="entry name" value="DUF1643"/>
    <property type="match status" value="1"/>
</dbReference>
<evidence type="ECO:0000313" key="1">
    <source>
        <dbReference type="EMBL" id="MBL0394156.1"/>
    </source>
</evidence>
<keyword evidence="2" id="KW-1185">Reference proteome</keyword>
<protein>
    <submittedName>
        <fullName evidence="1">DUF1643 domain-containing protein</fullName>
    </submittedName>
</protein>
<comment type="caution">
    <text evidence="1">The sequence shown here is derived from an EMBL/GenBank/DDBJ whole genome shotgun (WGS) entry which is preliminary data.</text>
</comment>
<name>A0A937CV82_9BURK</name>
<reference evidence="1 2" key="1">
    <citation type="journal article" date="2017" name="Int. J. Syst. Evol. Microbiol.">
        <title>Ramlibacter monticola sp. nov., isolated from forest soil.</title>
        <authorList>
            <person name="Chaudhary D.K."/>
            <person name="Kim J."/>
        </authorList>
    </citation>
    <scope>NUCLEOTIDE SEQUENCE [LARGE SCALE GENOMIC DNA]</scope>
    <source>
        <strain evidence="1 2">KACC 19175</strain>
    </source>
</reference>